<feature type="region of interest" description="Disordered" evidence="2">
    <location>
        <begin position="1"/>
        <end position="35"/>
    </location>
</feature>
<dbReference type="InterPro" id="IPR052019">
    <property type="entry name" value="F420H2_bilvrd_red/Heme_oxyg"/>
</dbReference>
<gene>
    <name evidence="4" type="ORF">GCM10009863_30720</name>
</gene>
<feature type="compositionally biased region" description="Pro residues" evidence="2">
    <location>
        <begin position="1"/>
        <end position="15"/>
    </location>
</feature>
<reference evidence="5" key="1">
    <citation type="journal article" date="2019" name="Int. J. Syst. Evol. Microbiol.">
        <title>The Global Catalogue of Microorganisms (GCM) 10K type strain sequencing project: providing services to taxonomists for standard genome sequencing and annotation.</title>
        <authorList>
            <consortium name="The Broad Institute Genomics Platform"/>
            <consortium name="The Broad Institute Genome Sequencing Center for Infectious Disease"/>
            <person name="Wu L."/>
            <person name="Ma J."/>
        </authorList>
    </citation>
    <scope>NUCLEOTIDE SEQUENCE [LARGE SCALE GENOMIC DNA]</scope>
    <source>
        <strain evidence="5">JCM 16373</strain>
    </source>
</reference>
<dbReference type="PANTHER" id="PTHR35176">
    <property type="entry name" value="HEME OXYGENASE HI_0854-RELATED"/>
    <property type="match status" value="1"/>
</dbReference>
<feature type="compositionally biased region" description="Low complexity" evidence="2">
    <location>
        <begin position="16"/>
        <end position="30"/>
    </location>
</feature>
<evidence type="ECO:0000313" key="4">
    <source>
        <dbReference type="EMBL" id="GAA2614851.1"/>
    </source>
</evidence>
<keyword evidence="1" id="KW-0560">Oxidoreductase</keyword>
<dbReference type="Gene3D" id="2.30.110.10">
    <property type="entry name" value="Electron Transport, Fmn-binding Protein, Chain A"/>
    <property type="match status" value="1"/>
</dbReference>
<organism evidence="4 5">
    <name type="scientific">Streptomyces axinellae</name>
    <dbReference type="NCBI Taxonomy" id="552788"/>
    <lineage>
        <taxon>Bacteria</taxon>
        <taxon>Bacillati</taxon>
        <taxon>Actinomycetota</taxon>
        <taxon>Actinomycetes</taxon>
        <taxon>Kitasatosporales</taxon>
        <taxon>Streptomycetaceae</taxon>
        <taxon>Streptomyces</taxon>
    </lineage>
</organism>
<keyword evidence="5" id="KW-1185">Reference proteome</keyword>
<dbReference type="InterPro" id="IPR012349">
    <property type="entry name" value="Split_barrel_FMN-bd"/>
</dbReference>
<name>A0ABP6CCY2_9ACTN</name>
<evidence type="ECO:0000313" key="5">
    <source>
        <dbReference type="Proteomes" id="UP001501447"/>
    </source>
</evidence>
<dbReference type="NCBIfam" id="TIGR03618">
    <property type="entry name" value="Rv1155_F420"/>
    <property type="match status" value="1"/>
</dbReference>
<proteinExistence type="predicted"/>
<feature type="domain" description="Pyridoxamine 5'-phosphate oxidase N-terminal" evidence="3">
    <location>
        <begin position="33"/>
        <end position="145"/>
    </location>
</feature>
<sequence>MSAQPPPPPEPPPLPGASAPEPSAAGPSPETGFWEERRTCFLTTPRPDGTPHLVPVGVTYDPETRLARVISSRSSKKVRNVLAAGPGVAVAVSQAEGRRWCTLEGTAVIRDDPDSVADAEARYTRRYKPPRPNPERVVIEIAVTRAMGTARPPGW</sequence>
<evidence type="ECO:0000259" key="3">
    <source>
        <dbReference type="Pfam" id="PF01243"/>
    </source>
</evidence>
<dbReference type="SUPFAM" id="SSF50475">
    <property type="entry name" value="FMN-binding split barrel"/>
    <property type="match status" value="1"/>
</dbReference>
<evidence type="ECO:0000256" key="2">
    <source>
        <dbReference type="SAM" id="MobiDB-lite"/>
    </source>
</evidence>
<dbReference type="EMBL" id="BAAARJ010000009">
    <property type="protein sequence ID" value="GAA2614851.1"/>
    <property type="molecule type" value="Genomic_DNA"/>
</dbReference>
<dbReference type="InterPro" id="IPR011576">
    <property type="entry name" value="Pyridox_Oxase_N"/>
</dbReference>
<accession>A0ABP6CCY2</accession>
<dbReference type="InterPro" id="IPR019920">
    <property type="entry name" value="F420-binding_dom_put"/>
</dbReference>
<dbReference type="Proteomes" id="UP001501447">
    <property type="component" value="Unassembled WGS sequence"/>
</dbReference>
<dbReference type="PANTHER" id="PTHR35176:SF1">
    <property type="entry name" value="F420H(2)-DEPENDENT BILIVERDIN REDUCTASE"/>
    <property type="match status" value="1"/>
</dbReference>
<dbReference type="Pfam" id="PF01243">
    <property type="entry name" value="PNPOx_N"/>
    <property type="match status" value="1"/>
</dbReference>
<protein>
    <submittedName>
        <fullName evidence="4">PPOX class F420-dependent oxidoreductase</fullName>
    </submittedName>
</protein>
<evidence type="ECO:0000256" key="1">
    <source>
        <dbReference type="ARBA" id="ARBA00023002"/>
    </source>
</evidence>
<comment type="caution">
    <text evidence="4">The sequence shown here is derived from an EMBL/GenBank/DDBJ whole genome shotgun (WGS) entry which is preliminary data.</text>
</comment>